<evidence type="ECO:0000313" key="7">
    <source>
        <dbReference type="EMBL" id="WKD49274.1"/>
    </source>
</evidence>
<evidence type="ECO:0000256" key="1">
    <source>
        <dbReference type="ARBA" id="ARBA00009964"/>
    </source>
</evidence>
<dbReference type="SUPFAM" id="SSF46689">
    <property type="entry name" value="Homeodomain-like"/>
    <property type="match status" value="1"/>
</dbReference>
<feature type="domain" description="Integrase catalytic" evidence="3">
    <location>
        <begin position="233"/>
        <end position="396"/>
    </location>
</feature>
<dbReference type="Pfam" id="PF00665">
    <property type="entry name" value="rve"/>
    <property type="match status" value="1"/>
</dbReference>
<dbReference type="InterPro" id="IPR036388">
    <property type="entry name" value="WH-like_DNA-bd_sf"/>
</dbReference>
<name>A0ABY9E5U8_9GAMM</name>
<dbReference type="InterPro" id="IPR025948">
    <property type="entry name" value="HTH-like_dom"/>
</dbReference>
<evidence type="ECO:0000313" key="4">
    <source>
        <dbReference type="EMBL" id="WKD48207.1"/>
    </source>
</evidence>
<dbReference type="InterPro" id="IPR002514">
    <property type="entry name" value="Transposase_8"/>
</dbReference>
<dbReference type="EMBL" id="CP098023">
    <property type="protein sequence ID" value="WKD51132.1"/>
    <property type="molecule type" value="Genomic_DNA"/>
</dbReference>
<protein>
    <submittedName>
        <fullName evidence="5">IS3 family transposase</fullName>
    </submittedName>
</protein>
<evidence type="ECO:0000259" key="3">
    <source>
        <dbReference type="PROSITE" id="PS50994"/>
    </source>
</evidence>
<dbReference type="Pfam" id="PF13276">
    <property type="entry name" value="HTH_21"/>
    <property type="match status" value="1"/>
</dbReference>
<dbReference type="Proteomes" id="UP001321520">
    <property type="component" value="Chromosome"/>
</dbReference>
<dbReference type="PROSITE" id="PS50994">
    <property type="entry name" value="INTEGRASE"/>
    <property type="match status" value="1"/>
</dbReference>
<dbReference type="Pfam" id="PF01527">
    <property type="entry name" value="HTH_Tnp_1"/>
    <property type="match status" value="1"/>
</dbReference>
<accession>A0ABY9E5U8</accession>
<dbReference type="InterPro" id="IPR001584">
    <property type="entry name" value="Integrase_cat-core"/>
</dbReference>
<proteinExistence type="inferred from homology"/>
<dbReference type="InterPro" id="IPR036397">
    <property type="entry name" value="RNaseH_sf"/>
</dbReference>
<dbReference type="InterPro" id="IPR050900">
    <property type="entry name" value="Transposase_IS3/IS150/IS904"/>
</dbReference>
<dbReference type="PANTHER" id="PTHR46889">
    <property type="entry name" value="TRANSPOSASE INSF FOR INSERTION SEQUENCE IS3B-RELATED"/>
    <property type="match status" value="1"/>
</dbReference>
<dbReference type="SUPFAM" id="SSF53098">
    <property type="entry name" value="Ribonuclease H-like"/>
    <property type="match status" value="1"/>
</dbReference>
<dbReference type="EMBL" id="CP098023">
    <property type="protein sequence ID" value="WKD48946.1"/>
    <property type="molecule type" value="Genomic_DNA"/>
</dbReference>
<evidence type="ECO:0000313" key="8">
    <source>
        <dbReference type="EMBL" id="WKD51132.1"/>
    </source>
</evidence>
<dbReference type="EMBL" id="CP098023">
    <property type="protein sequence ID" value="WKD48207.1"/>
    <property type="molecule type" value="Genomic_DNA"/>
</dbReference>
<organism evidence="5 10">
    <name type="scientific">Microbulbifer spongiae</name>
    <dbReference type="NCBI Taxonomy" id="2944933"/>
    <lineage>
        <taxon>Bacteria</taxon>
        <taxon>Pseudomonadati</taxon>
        <taxon>Pseudomonadota</taxon>
        <taxon>Gammaproteobacteria</taxon>
        <taxon>Cellvibrionales</taxon>
        <taxon>Microbulbiferaceae</taxon>
        <taxon>Microbulbifer</taxon>
    </lineage>
</organism>
<dbReference type="Gene3D" id="1.10.10.10">
    <property type="entry name" value="Winged helix-like DNA-binding domain superfamily/Winged helix DNA-binding domain"/>
    <property type="match status" value="1"/>
</dbReference>
<evidence type="ECO:0000313" key="9">
    <source>
        <dbReference type="EMBL" id="WKD51533.1"/>
    </source>
</evidence>
<evidence type="ECO:0000313" key="5">
    <source>
        <dbReference type="EMBL" id="WKD48390.1"/>
    </source>
</evidence>
<feature type="coiled-coil region" evidence="2">
    <location>
        <begin position="65"/>
        <end position="92"/>
    </location>
</feature>
<dbReference type="InterPro" id="IPR009057">
    <property type="entry name" value="Homeodomain-like_sf"/>
</dbReference>
<dbReference type="InterPro" id="IPR012337">
    <property type="entry name" value="RNaseH-like_sf"/>
</dbReference>
<keyword evidence="2" id="KW-0175">Coiled coil</keyword>
<evidence type="ECO:0000313" key="10">
    <source>
        <dbReference type="Proteomes" id="UP001321520"/>
    </source>
</evidence>
<dbReference type="EMBL" id="CP098023">
    <property type="protein sequence ID" value="WKD51533.1"/>
    <property type="molecule type" value="Genomic_DNA"/>
</dbReference>
<dbReference type="Gene3D" id="3.30.420.10">
    <property type="entry name" value="Ribonuclease H-like superfamily/Ribonuclease H"/>
    <property type="match status" value="1"/>
</dbReference>
<dbReference type="EMBL" id="CP098023">
    <property type="protein sequence ID" value="WKD48390.1"/>
    <property type="molecule type" value="Genomic_DNA"/>
</dbReference>
<evidence type="ECO:0000256" key="2">
    <source>
        <dbReference type="SAM" id="Coils"/>
    </source>
</evidence>
<dbReference type="EMBL" id="CP098023">
    <property type="protein sequence ID" value="WKD49274.1"/>
    <property type="molecule type" value="Genomic_DNA"/>
</dbReference>
<reference evidence="5 10" key="1">
    <citation type="submission" date="2022-05" db="EMBL/GenBank/DDBJ databases">
        <title>Microbulbifer sp. nov., isolated from sponge.</title>
        <authorList>
            <person name="Gao L."/>
        </authorList>
    </citation>
    <scope>NUCLEOTIDE SEQUENCE [LARGE SCALE GENOMIC DNA]</scope>
    <source>
        <strain evidence="5 10">MI-G</strain>
    </source>
</reference>
<dbReference type="RefSeq" id="WP_301413860.1">
    <property type="nucleotide sequence ID" value="NZ_CP098023.1"/>
</dbReference>
<dbReference type="Pfam" id="PF13333">
    <property type="entry name" value="rve_2"/>
    <property type="match status" value="1"/>
</dbReference>
<dbReference type="InterPro" id="IPR048020">
    <property type="entry name" value="Transpos_IS3"/>
</dbReference>
<comment type="similarity">
    <text evidence="1">Belongs to the transposase 8 family.</text>
</comment>
<gene>
    <name evidence="8" type="ORF">M8T91_06855</name>
    <name evidence="9" type="ORF">M8T91_08970</name>
    <name evidence="4" type="ORF">M8T91_09665</name>
    <name evidence="5" type="ORF">M8T91_10630</name>
    <name evidence="6" type="ORF">M8T91_13735</name>
    <name evidence="7" type="ORF">M8T91_15425</name>
</gene>
<keyword evidence="10" id="KW-1185">Reference proteome</keyword>
<evidence type="ECO:0000313" key="6">
    <source>
        <dbReference type="EMBL" id="WKD48946.1"/>
    </source>
</evidence>
<dbReference type="NCBIfam" id="NF033516">
    <property type="entry name" value="transpos_IS3"/>
    <property type="match status" value="1"/>
</dbReference>
<dbReference type="PANTHER" id="PTHR46889:SF5">
    <property type="entry name" value="INTEGRASE PROTEIN"/>
    <property type="match status" value="1"/>
</dbReference>
<sequence length="405" mass="46111">MSKRPGYSPEVRERAVRMVLTGEHEHQSRWAAITSIASKIGCTPETLRSWVNKMEVDNGTKPGTTSSDAARLKELEREVRELKRANEILRKAAAFFGPGGARPQTEVMVAFIDQEREAHGVESICEVLPIAPSTFYRCKHLQANPEQRCARAQRDDELKPEIQRIYEENHRVYGARKVWKQLNREDVKVARCTVERLMKVLQLEGVRRGKRCVTTIPDELVDKPLDLVNREFTAERPNQLWVADITYVATWSGFVYVAFVVDVFSRHIVGWRVLKSLQTDIVLDALEQALWARGKPRGVTHHSDRGSQYLSIRYTERLSEAGFQASVGSVGDSYDNALAETINGLFKAEVIHRAGPWKGLDEVEHATLTWVDWFNHRRILGPIGDMPPAEYENLYYQQTESAQAA</sequence>